<dbReference type="AlphaFoldDB" id="A0A179HDD0"/>
<sequence length="167" mass="18255">MPADHTPIDEGPLISVACGHALKVLHYANKAPKQVKMTLTAFRYMNVAYCALMLSRYLPVCGTPAREILGLIYDTQKNLDNPSGRVNSALSVALSQAKNELQTAGDSWEIPSDHPDTDCEITAFDPSTGFHQGYPLSLEDINDCFPSFGTLFGDTSTMPIMPFMELP</sequence>
<evidence type="ECO:0000313" key="2">
    <source>
        <dbReference type="Proteomes" id="UP000078240"/>
    </source>
</evidence>
<gene>
    <name evidence="1" type="ORF">VFPBJ_02013</name>
</gene>
<accession>A0A179HDD0</accession>
<name>A0A179HDD0_PURLI</name>
<comment type="caution">
    <text evidence="1">The sequence shown here is derived from an EMBL/GenBank/DDBJ whole genome shotgun (WGS) entry which is preliminary data.</text>
</comment>
<reference evidence="1 2" key="1">
    <citation type="submission" date="2016-01" db="EMBL/GenBank/DDBJ databases">
        <title>Biosynthesis of antibiotic leucinostatins and their inhibition on Phytophthora in bio-control Purpureocillium lilacinum.</title>
        <authorList>
            <person name="Wang G."/>
            <person name="Liu Z."/>
            <person name="Lin R."/>
            <person name="Li E."/>
            <person name="Mao Z."/>
            <person name="Ling J."/>
            <person name="Yin W."/>
            <person name="Xie B."/>
        </authorList>
    </citation>
    <scope>NUCLEOTIDE SEQUENCE [LARGE SCALE GENOMIC DNA]</scope>
    <source>
        <strain evidence="1">PLBJ-1</strain>
    </source>
</reference>
<proteinExistence type="predicted"/>
<evidence type="ECO:0000313" key="1">
    <source>
        <dbReference type="EMBL" id="OAQ87972.1"/>
    </source>
</evidence>
<dbReference type="EMBL" id="LSBH01000001">
    <property type="protein sequence ID" value="OAQ87972.1"/>
    <property type="molecule type" value="Genomic_DNA"/>
</dbReference>
<protein>
    <submittedName>
        <fullName evidence="1">Uncharacterized protein</fullName>
    </submittedName>
</protein>
<dbReference type="Proteomes" id="UP000078240">
    <property type="component" value="Unassembled WGS sequence"/>
</dbReference>
<organism evidence="1 2">
    <name type="scientific">Purpureocillium lilacinum</name>
    <name type="common">Paecilomyces lilacinus</name>
    <dbReference type="NCBI Taxonomy" id="33203"/>
    <lineage>
        <taxon>Eukaryota</taxon>
        <taxon>Fungi</taxon>
        <taxon>Dikarya</taxon>
        <taxon>Ascomycota</taxon>
        <taxon>Pezizomycotina</taxon>
        <taxon>Sordariomycetes</taxon>
        <taxon>Hypocreomycetidae</taxon>
        <taxon>Hypocreales</taxon>
        <taxon>Ophiocordycipitaceae</taxon>
        <taxon>Purpureocillium</taxon>
    </lineage>
</organism>